<dbReference type="PANTHER" id="PTHR37313">
    <property type="entry name" value="UPF0749 PROTEIN RV1825"/>
    <property type="match status" value="1"/>
</dbReference>
<keyword evidence="2" id="KW-0175">Coiled coil</keyword>
<dbReference type="Gene3D" id="3.30.70.1880">
    <property type="entry name" value="Protein of unknown function DUF881"/>
    <property type="match status" value="1"/>
</dbReference>
<accession>A0ABW2ASR7</accession>
<evidence type="ECO:0000313" key="6">
    <source>
        <dbReference type="Proteomes" id="UP001596356"/>
    </source>
</evidence>
<evidence type="ECO:0000256" key="1">
    <source>
        <dbReference type="ARBA" id="ARBA00009108"/>
    </source>
</evidence>
<feature type="region of interest" description="Disordered" evidence="3">
    <location>
        <begin position="1"/>
        <end position="64"/>
    </location>
</feature>
<reference evidence="6" key="1">
    <citation type="journal article" date="2019" name="Int. J. Syst. Evol. Microbiol.">
        <title>The Global Catalogue of Microorganisms (GCM) 10K type strain sequencing project: providing services to taxonomists for standard genome sequencing and annotation.</title>
        <authorList>
            <consortium name="The Broad Institute Genomics Platform"/>
            <consortium name="The Broad Institute Genome Sequencing Center for Infectious Disease"/>
            <person name="Wu L."/>
            <person name="Ma J."/>
        </authorList>
    </citation>
    <scope>NUCLEOTIDE SEQUENCE [LARGE SCALE GENOMIC DNA]</scope>
    <source>
        <strain evidence="6">NBRC 106593</strain>
    </source>
</reference>
<dbReference type="EMBL" id="JBHSWJ010000002">
    <property type="protein sequence ID" value="MFC6713719.1"/>
    <property type="molecule type" value="Genomic_DNA"/>
</dbReference>
<keyword evidence="4" id="KW-0812">Transmembrane</keyword>
<feature type="transmembrane region" description="Helical" evidence="4">
    <location>
        <begin position="81"/>
        <end position="100"/>
    </location>
</feature>
<feature type="coiled-coil region" evidence="2">
    <location>
        <begin position="113"/>
        <end position="147"/>
    </location>
</feature>
<evidence type="ECO:0000313" key="5">
    <source>
        <dbReference type="EMBL" id="MFC6713719.1"/>
    </source>
</evidence>
<name>A0ABW2ASR7_9MICO</name>
<feature type="region of interest" description="Disordered" evidence="3">
    <location>
        <begin position="287"/>
        <end position="307"/>
    </location>
</feature>
<dbReference type="Proteomes" id="UP001596356">
    <property type="component" value="Unassembled WGS sequence"/>
</dbReference>
<evidence type="ECO:0000256" key="2">
    <source>
        <dbReference type="SAM" id="Coils"/>
    </source>
</evidence>
<dbReference type="RefSeq" id="WP_377821699.1">
    <property type="nucleotide sequence ID" value="NZ_JBHSWJ010000002.1"/>
</dbReference>
<comment type="caution">
    <text evidence="5">The sequence shown here is derived from an EMBL/GenBank/DDBJ whole genome shotgun (WGS) entry which is preliminary data.</text>
</comment>
<dbReference type="Pfam" id="PF05949">
    <property type="entry name" value="DUF881"/>
    <property type="match status" value="1"/>
</dbReference>
<protein>
    <submittedName>
        <fullName evidence="5">DUF881 domain-containing protein</fullName>
    </submittedName>
</protein>
<keyword evidence="4" id="KW-0472">Membrane</keyword>
<keyword evidence="4" id="KW-1133">Transmembrane helix</keyword>
<gene>
    <name evidence="5" type="ORF">ACFQBT_07705</name>
</gene>
<keyword evidence="6" id="KW-1185">Reference proteome</keyword>
<evidence type="ECO:0000256" key="3">
    <source>
        <dbReference type="SAM" id="MobiDB-lite"/>
    </source>
</evidence>
<dbReference type="PANTHER" id="PTHR37313:SF2">
    <property type="entry name" value="UPF0749 PROTEIN YLXX"/>
    <property type="match status" value="1"/>
</dbReference>
<proteinExistence type="inferred from homology"/>
<organism evidence="5 6">
    <name type="scientific">Branchiibius cervicis</name>
    <dbReference type="NCBI Taxonomy" id="908252"/>
    <lineage>
        <taxon>Bacteria</taxon>
        <taxon>Bacillati</taxon>
        <taxon>Actinomycetota</taxon>
        <taxon>Actinomycetes</taxon>
        <taxon>Micrococcales</taxon>
        <taxon>Dermacoccaceae</taxon>
        <taxon>Branchiibius</taxon>
    </lineage>
</organism>
<sequence length="307" mass="32204">MSDPNPEQTSPHQGHHLASHRKRPARRATAGPTTLGEPLVHTPQDDAAGFGAGTPEGPAQEAPRSAWRTLARMGRPRATKANLFAALLAVLLGFGITTQIQQTNASGLEALRQDELVALLDSVNSQASRLEQEADRLTTTRDELKNSTGDAAALQAAKERLEMLGVLNGTLPATGPGITITIQDNEKGVQAANLLDTVEELRDAGAEAIQINDQRVIVSTWFGGSSDTGLTVSGHTIRPPYTIAAIGDPHTMSTAMAIPGGVTESLRSMGATATVTSSQQVKVTALQPTQTPQYAQPEPSATAKESS</sequence>
<feature type="compositionally biased region" description="Polar residues" evidence="3">
    <location>
        <begin position="1"/>
        <end position="12"/>
    </location>
</feature>
<comment type="similarity">
    <text evidence="1">Belongs to the UPF0749 family.</text>
</comment>
<evidence type="ECO:0000256" key="4">
    <source>
        <dbReference type="SAM" id="Phobius"/>
    </source>
</evidence>
<dbReference type="InterPro" id="IPR010273">
    <property type="entry name" value="DUF881"/>
</dbReference>
<feature type="compositionally biased region" description="Basic residues" evidence="3">
    <location>
        <begin position="13"/>
        <end position="26"/>
    </location>
</feature>